<evidence type="ECO:0000259" key="1">
    <source>
        <dbReference type="SMART" id="SM00563"/>
    </source>
</evidence>
<proteinExistence type="predicted"/>
<name>A0A7C3PJ20_9CYAN</name>
<feature type="domain" description="Phospholipid/glycerol acyltransferase" evidence="1">
    <location>
        <begin position="66"/>
        <end position="210"/>
    </location>
</feature>
<dbReference type="EMBL" id="DSRU01000305">
    <property type="protein sequence ID" value="HFN00219.1"/>
    <property type="molecule type" value="Genomic_DNA"/>
</dbReference>
<sequence length="468" mass="52744">MVARIQQVQPPLEFLPPDLNLTVVRGMQSALPLLLRSRTSIRSLSAENVEILVNLYQQFQAGKIRFLMAFRHPSADDPYCLAYLLSRLVPQTAKEMKVPLKRPIHSHFMYDRGIPLWAGSIMSWLYPKLGGSSILRGKIDRQGLRSARDLFANGSLPMAAAPEGATNGHSEIVSPIEPGISQLGFWCAEDLQKAGRTETVLIVPIGLQYQYITPPWEKLNQLLTSMEIDAGLLPAGSLPPNDLSETSLYDRLYRLGQHLLTEMEQYYSRFYHHPLPAAGSTDVSGKTERLSNEEFSNRLNGLLDVALKVAEEYFALPAAGSMIDRCRRLEQAAWDYIYREDIKNPDLLSPLERGLADRIAEEANLRAWHMRLVESFVAVTGKYVQEKFSAERFAETTLLMHDLLTRIKGGKNPFNRPQLGDQKVLITVGQPISVSDRWDSYKENRRSAKQAVATLTQDLQIALESLIR</sequence>
<reference evidence="2" key="1">
    <citation type="journal article" date="2020" name="mSystems">
        <title>Genome- and Community-Level Interaction Insights into Carbon Utilization and Element Cycling Functions of Hydrothermarchaeota in Hydrothermal Sediment.</title>
        <authorList>
            <person name="Zhou Z."/>
            <person name="Liu Y."/>
            <person name="Xu W."/>
            <person name="Pan J."/>
            <person name="Luo Z.H."/>
            <person name="Li M."/>
        </authorList>
    </citation>
    <scope>NUCLEOTIDE SEQUENCE [LARGE SCALE GENOMIC DNA]</scope>
    <source>
        <strain evidence="2">SpSt-418</strain>
    </source>
</reference>
<keyword evidence="2" id="KW-0012">Acyltransferase</keyword>
<dbReference type="AlphaFoldDB" id="A0A7C3PJ20"/>
<dbReference type="SMART" id="SM00563">
    <property type="entry name" value="PlsC"/>
    <property type="match status" value="1"/>
</dbReference>
<organism evidence="2">
    <name type="scientific">Oscillatoriales cyanobacterium SpSt-418</name>
    <dbReference type="NCBI Taxonomy" id="2282169"/>
    <lineage>
        <taxon>Bacteria</taxon>
        <taxon>Bacillati</taxon>
        <taxon>Cyanobacteriota</taxon>
        <taxon>Cyanophyceae</taxon>
        <taxon>Oscillatoriophycideae</taxon>
        <taxon>Oscillatoriales</taxon>
    </lineage>
</organism>
<comment type="caution">
    <text evidence="2">The sequence shown here is derived from an EMBL/GenBank/DDBJ whole genome shotgun (WGS) entry which is preliminary data.</text>
</comment>
<gene>
    <name evidence="2" type="ORF">ENR64_21240</name>
</gene>
<accession>A0A7C3PJ20</accession>
<keyword evidence="2" id="KW-0808">Transferase</keyword>
<dbReference type="InterPro" id="IPR002123">
    <property type="entry name" value="Plipid/glycerol_acylTrfase"/>
</dbReference>
<dbReference type="GO" id="GO:0016746">
    <property type="term" value="F:acyltransferase activity"/>
    <property type="evidence" value="ECO:0007669"/>
    <property type="project" value="UniProtKB-KW"/>
</dbReference>
<evidence type="ECO:0000313" key="2">
    <source>
        <dbReference type="EMBL" id="HFN00219.1"/>
    </source>
</evidence>
<protein>
    <submittedName>
        <fullName evidence="2">1-acyl-sn-glycerol-3-phosphate acyltransferase</fullName>
    </submittedName>
</protein>